<dbReference type="EMBL" id="BONF01000019">
    <property type="protein sequence ID" value="GIF82294.1"/>
    <property type="molecule type" value="Genomic_DNA"/>
</dbReference>
<sequence length="61" mass="6382">MLPTTPGWPVDTRETVCEETPASRATSAIDTRAFGRLMARSFGGVRGRGRGGVGNESETGA</sequence>
<evidence type="ECO:0000313" key="2">
    <source>
        <dbReference type="EMBL" id="GIF82294.1"/>
    </source>
</evidence>
<gene>
    <name evidence="2" type="ORF">Cba03nite_36430</name>
</gene>
<dbReference type="AlphaFoldDB" id="A0A8J3JR35"/>
<feature type="region of interest" description="Disordered" evidence="1">
    <location>
        <begin position="1"/>
        <end position="24"/>
    </location>
</feature>
<feature type="region of interest" description="Disordered" evidence="1">
    <location>
        <begin position="42"/>
        <end position="61"/>
    </location>
</feature>
<evidence type="ECO:0000313" key="3">
    <source>
        <dbReference type="Proteomes" id="UP000601223"/>
    </source>
</evidence>
<keyword evidence="3" id="KW-1185">Reference proteome</keyword>
<dbReference type="Proteomes" id="UP000601223">
    <property type="component" value="Unassembled WGS sequence"/>
</dbReference>
<reference evidence="2 3" key="1">
    <citation type="submission" date="2021-01" db="EMBL/GenBank/DDBJ databases">
        <title>Whole genome shotgun sequence of Catellatospora bangladeshensis NBRC 107357.</title>
        <authorList>
            <person name="Komaki H."/>
            <person name="Tamura T."/>
        </authorList>
    </citation>
    <scope>NUCLEOTIDE SEQUENCE [LARGE SCALE GENOMIC DNA]</scope>
    <source>
        <strain evidence="2 3">NBRC 107357</strain>
    </source>
</reference>
<name>A0A8J3JR35_9ACTN</name>
<accession>A0A8J3JR35</accession>
<feature type="compositionally biased region" description="Gly residues" evidence="1">
    <location>
        <begin position="44"/>
        <end position="54"/>
    </location>
</feature>
<organism evidence="2 3">
    <name type="scientific">Catellatospora bangladeshensis</name>
    <dbReference type="NCBI Taxonomy" id="310355"/>
    <lineage>
        <taxon>Bacteria</taxon>
        <taxon>Bacillati</taxon>
        <taxon>Actinomycetota</taxon>
        <taxon>Actinomycetes</taxon>
        <taxon>Micromonosporales</taxon>
        <taxon>Micromonosporaceae</taxon>
        <taxon>Catellatospora</taxon>
    </lineage>
</organism>
<comment type="caution">
    <text evidence="2">The sequence shown here is derived from an EMBL/GenBank/DDBJ whole genome shotgun (WGS) entry which is preliminary data.</text>
</comment>
<proteinExistence type="predicted"/>
<protein>
    <submittedName>
        <fullName evidence="2">Uncharacterized protein</fullName>
    </submittedName>
</protein>
<evidence type="ECO:0000256" key="1">
    <source>
        <dbReference type="SAM" id="MobiDB-lite"/>
    </source>
</evidence>